<feature type="region of interest" description="Disordered" evidence="1">
    <location>
        <begin position="248"/>
        <end position="479"/>
    </location>
</feature>
<feature type="compositionally biased region" description="Basic residues" evidence="1">
    <location>
        <begin position="470"/>
        <end position="479"/>
    </location>
</feature>
<dbReference type="EMBL" id="KI912111">
    <property type="protein sequence ID" value="ETS83707.1"/>
    <property type="molecule type" value="Genomic_DNA"/>
</dbReference>
<dbReference type="eggNOG" id="ENOG502S0DI">
    <property type="taxonomic scope" value="Eukaryota"/>
</dbReference>
<dbReference type="STRING" id="1229662.W3XE67"/>
<dbReference type="HOGENOM" id="CLU_028621_0_0_1"/>
<name>W3XE67_PESFW</name>
<organism evidence="2 3">
    <name type="scientific">Pestalotiopsis fici (strain W106-1 / CGMCC3.15140)</name>
    <dbReference type="NCBI Taxonomy" id="1229662"/>
    <lineage>
        <taxon>Eukaryota</taxon>
        <taxon>Fungi</taxon>
        <taxon>Dikarya</taxon>
        <taxon>Ascomycota</taxon>
        <taxon>Pezizomycotina</taxon>
        <taxon>Sordariomycetes</taxon>
        <taxon>Xylariomycetidae</taxon>
        <taxon>Amphisphaeriales</taxon>
        <taxon>Sporocadaceae</taxon>
        <taxon>Pestalotiopsis</taxon>
    </lineage>
</organism>
<proteinExistence type="predicted"/>
<feature type="compositionally biased region" description="Basic and acidic residues" evidence="1">
    <location>
        <begin position="310"/>
        <end position="373"/>
    </location>
</feature>
<feature type="compositionally biased region" description="Pro residues" evidence="1">
    <location>
        <begin position="405"/>
        <end position="417"/>
    </location>
</feature>
<dbReference type="OMA" id="KVVFRWK"/>
<dbReference type="KEGG" id="pfy:PFICI_05583"/>
<gene>
    <name evidence="2" type="ORF">PFICI_05583</name>
</gene>
<dbReference type="RefSeq" id="XP_007832355.1">
    <property type="nucleotide sequence ID" value="XM_007834164.1"/>
</dbReference>
<evidence type="ECO:0000256" key="1">
    <source>
        <dbReference type="SAM" id="MobiDB-lite"/>
    </source>
</evidence>
<dbReference type="GeneID" id="19270596"/>
<dbReference type="AlphaFoldDB" id="W3XE67"/>
<dbReference type="Proteomes" id="UP000030651">
    <property type="component" value="Unassembled WGS sequence"/>
</dbReference>
<sequence>MLDENLPTFFSRQTADSPLASVLYFTQNGSEPAPEYAYKRPDPTLPQSRNKYGLGLADAHTQDIIYGEVLIEPEWQQPTLSAAEIRAQNGVTPAPVPMIPDGFTIQLYDPDQQVVVKGEKSTWTGKESWEFEMPQQSFKLPSASKLDQDADPAGASSLAPKIMFKWKRDSKFSKDMTCYMTGRSMGKQKSKDPDITVAMFKQGRNAGLTIYEPNLARVDVEDRKGLELVLLLGAEVIRDIYLFPNRDSFNVSGMPPTKRKNSRPIPGATPPKTSSPAPGSSAYTMTGGLGNLPPAKTSTPVTQQPTPPPLDRKSTAAVDAETKRLQAEVQRQEREREKRDKEEQQRIKKMLEEEERQQRRREAEIEKETEALRKQFGMQGQDYEASRPNLPPRAGPSQPQQLQPPGAPNGTAPPPRPVSVGPPRGSGFSSWWHGPAVGPMLPPQQYGTPQPAQGSSSGRRRNGSEGNNNKIHKKRSVFF</sequence>
<evidence type="ECO:0000313" key="3">
    <source>
        <dbReference type="Proteomes" id="UP000030651"/>
    </source>
</evidence>
<dbReference type="InParanoid" id="W3XE67"/>
<reference evidence="3" key="1">
    <citation type="journal article" date="2015" name="BMC Genomics">
        <title>Genomic and transcriptomic analysis of the endophytic fungus Pestalotiopsis fici reveals its lifestyle and high potential for synthesis of natural products.</title>
        <authorList>
            <person name="Wang X."/>
            <person name="Zhang X."/>
            <person name="Liu L."/>
            <person name="Xiang M."/>
            <person name="Wang W."/>
            <person name="Sun X."/>
            <person name="Che Y."/>
            <person name="Guo L."/>
            <person name="Liu G."/>
            <person name="Guo L."/>
            <person name="Wang C."/>
            <person name="Yin W.B."/>
            <person name="Stadler M."/>
            <person name="Zhang X."/>
            <person name="Liu X."/>
        </authorList>
    </citation>
    <scope>NUCLEOTIDE SEQUENCE [LARGE SCALE GENOMIC DNA]</scope>
    <source>
        <strain evidence="3">W106-1 / CGMCC3.15140</strain>
    </source>
</reference>
<accession>W3XE67</accession>
<keyword evidence="3" id="KW-1185">Reference proteome</keyword>
<feature type="compositionally biased region" description="Polar residues" evidence="1">
    <location>
        <begin position="271"/>
        <end position="284"/>
    </location>
</feature>
<dbReference type="OrthoDB" id="3357341at2759"/>
<protein>
    <submittedName>
        <fullName evidence="2">Uncharacterized protein</fullName>
    </submittedName>
</protein>
<evidence type="ECO:0000313" key="2">
    <source>
        <dbReference type="EMBL" id="ETS83707.1"/>
    </source>
</evidence>